<evidence type="ECO:0000259" key="7">
    <source>
        <dbReference type="Pfam" id="PF22624"/>
    </source>
</evidence>
<gene>
    <name evidence="8" type="ORF">MEQU1_001573</name>
</gene>
<dbReference type="AlphaFoldDB" id="A0AAF0ECY0"/>
<sequence length="566" mass="63898">MPPVSISLKGPRPKAQAPVRPRAWDADDEDTPVSAPSSAVPIPVSKAVRKQQEEAEALDASTFDYDGVYDTMKEAERAVRQAKKEEDRARNPKYMNQFFQAAELRERDRLRAESKRLQREREAEGDEFQGKEAFVTSAYKAQQEEWKRAEEEERVREARERSKRGGVAAFRQAMLDEEARRRQAAIEAVAAAPANRSNATDEASDAMSDTQRANEARARGLRVELNDDQHIVDRRDLLQRGLNVVRKRKEPEEAREPAPPVGARAKRSQLMEEELLAPRSDVHVWAVDVSAWNEAPYTRVDRLPTPYAFDKDIDNLLGHDNAETQRVRRYLRGIDRVRSLVARLLPRLLLVQQGLCAWCDVRMATTPEGRPYIHTPTATYDLNLTHDGDWVVMAFSPHTRVGVDVMQVALPPFEESSHSFCTTMEASMTLAERAWVAAPSAEHDVLVRLLHVWTYKEALTKNMGQGLGFDFGRIQVPLPGTDARLWIAGEVSDVYRFVHVPLPCGAAHAQRGSLLALALGPQAWAHRERIACVPHEEAVRAGWLRMWTYNDFLSEARAACYKSSGV</sequence>
<dbReference type="InterPro" id="IPR053246">
    <property type="entry name" value="NS_splicing_regulatory_protein"/>
</dbReference>
<keyword evidence="3" id="KW-0175">Coiled coil</keyword>
<dbReference type="InterPro" id="IPR008278">
    <property type="entry name" value="4-PPantetheinyl_Trfase_dom"/>
</dbReference>
<dbReference type="Proteomes" id="UP001214415">
    <property type="component" value="Chromosome 3"/>
</dbReference>
<feature type="compositionally biased region" description="Basic and acidic residues" evidence="4">
    <location>
        <begin position="142"/>
        <end position="160"/>
    </location>
</feature>
<dbReference type="PANTHER" id="PTHR47845">
    <property type="entry name" value="NUCLEAR SPECKLE SPLICING REGULATORY PROTEIN 1 HOMOLOG"/>
    <property type="match status" value="1"/>
</dbReference>
<evidence type="ECO:0000256" key="3">
    <source>
        <dbReference type="ARBA" id="ARBA00023054"/>
    </source>
</evidence>
<keyword evidence="9" id="KW-1185">Reference proteome</keyword>
<feature type="domain" description="Nuclear speckle splicing regulatory protein 1 N-terminal" evidence="6">
    <location>
        <begin position="49"/>
        <end position="164"/>
    </location>
</feature>
<protein>
    <recommendedName>
        <fullName evidence="10">L-aminoadipate-semialdehyde dehydrogenase-phosphopantetheinyl transferase</fullName>
    </recommendedName>
</protein>
<evidence type="ECO:0000256" key="4">
    <source>
        <dbReference type="SAM" id="MobiDB-lite"/>
    </source>
</evidence>
<dbReference type="InterPro" id="IPR018612">
    <property type="entry name" value="NSRP1_N"/>
</dbReference>
<name>A0AAF0ECY0_9BASI</name>
<evidence type="ECO:0000313" key="9">
    <source>
        <dbReference type="Proteomes" id="UP001214415"/>
    </source>
</evidence>
<dbReference type="SUPFAM" id="SSF56214">
    <property type="entry name" value="4'-phosphopantetheinyl transferase"/>
    <property type="match status" value="2"/>
</dbReference>
<feature type="region of interest" description="Disordered" evidence="4">
    <location>
        <begin position="115"/>
        <end position="165"/>
    </location>
</feature>
<dbReference type="GO" id="GO:0000287">
    <property type="term" value="F:magnesium ion binding"/>
    <property type="evidence" value="ECO:0007669"/>
    <property type="project" value="InterPro"/>
</dbReference>
<dbReference type="Pfam" id="PF01648">
    <property type="entry name" value="ACPS"/>
    <property type="match status" value="1"/>
</dbReference>
<evidence type="ECO:0000256" key="1">
    <source>
        <dbReference type="ARBA" id="ARBA00010126"/>
    </source>
</evidence>
<dbReference type="PANTHER" id="PTHR47845:SF1">
    <property type="entry name" value="NUCLEAR SPECKLE SPLICING REGULATORY PROTEIN 1 HOMOLOG"/>
    <property type="match status" value="1"/>
</dbReference>
<dbReference type="Pfam" id="PF09745">
    <property type="entry name" value="NSRP1_N"/>
    <property type="match status" value="1"/>
</dbReference>
<evidence type="ECO:0000259" key="6">
    <source>
        <dbReference type="Pfam" id="PF09745"/>
    </source>
</evidence>
<evidence type="ECO:0000259" key="5">
    <source>
        <dbReference type="Pfam" id="PF01648"/>
    </source>
</evidence>
<feature type="region of interest" description="Disordered" evidence="4">
    <location>
        <begin position="248"/>
        <end position="267"/>
    </location>
</feature>
<evidence type="ECO:0000256" key="2">
    <source>
        <dbReference type="ARBA" id="ARBA00022679"/>
    </source>
</evidence>
<dbReference type="Pfam" id="PF22624">
    <property type="entry name" value="AASDHPPT_N"/>
    <property type="match status" value="1"/>
</dbReference>
<reference evidence="8" key="1">
    <citation type="submission" date="2023-03" db="EMBL/GenBank/DDBJ databases">
        <title>Mating type loci evolution in Malassezia.</title>
        <authorList>
            <person name="Coelho M.A."/>
        </authorList>
    </citation>
    <scope>NUCLEOTIDE SEQUENCE</scope>
    <source>
        <strain evidence="8">CBS 12830</strain>
    </source>
</reference>
<proteinExistence type="inferred from homology"/>
<evidence type="ECO:0008006" key="10">
    <source>
        <dbReference type="Google" id="ProtNLM"/>
    </source>
</evidence>
<evidence type="ECO:0000313" key="8">
    <source>
        <dbReference type="EMBL" id="WFD22894.1"/>
    </source>
</evidence>
<dbReference type="GO" id="GO:0000381">
    <property type="term" value="P:regulation of alternative mRNA splicing, via spliceosome"/>
    <property type="evidence" value="ECO:0007669"/>
    <property type="project" value="InterPro"/>
</dbReference>
<feature type="domain" description="4'-phosphopantetheinyl transferase N-terminal" evidence="7">
    <location>
        <begin position="321"/>
        <end position="396"/>
    </location>
</feature>
<comment type="similarity">
    <text evidence="1">Belongs to the NSRP1 family.</text>
</comment>
<accession>A0AAF0ECY0</accession>
<feature type="region of interest" description="Disordered" evidence="4">
    <location>
        <begin position="1"/>
        <end position="40"/>
    </location>
</feature>
<dbReference type="GO" id="GO:0008897">
    <property type="term" value="F:holo-[acyl-carrier-protein] synthase activity"/>
    <property type="evidence" value="ECO:0007669"/>
    <property type="project" value="InterPro"/>
</dbReference>
<organism evidence="8 9">
    <name type="scientific">Malassezia equina</name>
    <dbReference type="NCBI Taxonomy" id="1381935"/>
    <lineage>
        <taxon>Eukaryota</taxon>
        <taxon>Fungi</taxon>
        <taxon>Dikarya</taxon>
        <taxon>Basidiomycota</taxon>
        <taxon>Ustilaginomycotina</taxon>
        <taxon>Malasseziomycetes</taxon>
        <taxon>Malasseziales</taxon>
        <taxon>Malasseziaceae</taxon>
        <taxon>Malassezia</taxon>
    </lineage>
</organism>
<dbReference type="EMBL" id="CP119902">
    <property type="protein sequence ID" value="WFD22894.1"/>
    <property type="molecule type" value="Genomic_DNA"/>
</dbReference>
<dbReference type="Gene3D" id="3.90.470.20">
    <property type="entry name" value="4'-phosphopantetheinyl transferase domain"/>
    <property type="match status" value="1"/>
</dbReference>
<feature type="domain" description="4'-phosphopantetheinyl transferase" evidence="5">
    <location>
        <begin position="400"/>
        <end position="479"/>
    </location>
</feature>
<keyword evidence="2" id="KW-0808">Transferase</keyword>
<dbReference type="InterPro" id="IPR037143">
    <property type="entry name" value="4-PPantetheinyl_Trfase_dom_sf"/>
</dbReference>
<dbReference type="InterPro" id="IPR055066">
    <property type="entry name" value="AASDHPPT_N"/>
</dbReference>